<evidence type="ECO:0000313" key="2">
    <source>
        <dbReference type="EMBL" id="KIQ70024.1"/>
    </source>
</evidence>
<dbReference type="eggNOG" id="COG0823">
    <property type="taxonomic scope" value="Bacteria"/>
</dbReference>
<dbReference type="InterPro" id="IPR011042">
    <property type="entry name" value="6-blade_b-propeller_TolB-like"/>
</dbReference>
<evidence type="ECO:0000256" key="1">
    <source>
        <dbReference type="ARBA" id="ARBA00009820"/>
    </source>
</evidence>
<dbReference type="OrthoDB" id="9812921at2"/>
<dbReference type="STRING" id="1123501.Wenmar_01594"/>
<dbReference type="Pfam" id="PF07676">
    <property type="entry name" value="PD40"/>
    <property type="match status" value="3"/>
</dbReference>
<dbReference type="EMBL" id="AONG01000008">
    <property type="protein sequence ID" value="KIQ70024.1"/>
    <property type="molecule type" value="Genomic_DNA"/>
</dbReference>
<organism evidence="2 3">
    <name type="scientific">Wenxinia marina DSM 24838</name>
    <dbReference type="NCBI Taxonomy" id="1123501"/>
    <lineage>
        <taxon>Bacteria</taxon>
        <taxon>Pseudomonadati</taxon>
        <taxon>Pseudomonadota</taxon>
        <taxon>Alphaproteobacteria</taxon>
        <taxon>Rhodobacterales</taxon>
        <taxon>Roseobacteraceae</taxon>
        <taxon>Wenxinia</taxon>
    </lineage>
</organism>
<keyword evidence="3" id="KW-1185">Reference proteome</keyword>
<accession>A0A0D0Q6D3</accession>
<reference evidence="2 3" key="1">
    <citation type="submission" date="2013-01" db="EMBL/GenBank/DDBJ databases">
        <authorList>
            <person name="Fiebig A."/>
            <person name="Goeker M."/>
            <person name="Klenk H.-P.P."/>
        </authorList>
    </citation>
    <scope>NUCLEOTIDE SEQUENCE [LARGE SCALE GENOMIC DNA]</scope>
    <source>
        <strain evidence="2 3">DSM 24838</strain>
    </source>
</reference>
<dbReference type="PANTHER" id="PTHR36842">
    <property type="entry name" value="PROTEIN TOLB HOMOLOG"/>
    <property type="match status" value="1"/>
</dbReference>
<dbReference type="SUPFAM" id="SSF82171">
    <property type="entry name" value="DPP6 N-terminal domain-like"/>
    <property type="match status" value="1"/>
</dbReference>
<gene>
    <name evidence="2" type="ORF">Wenmar_01594</name>
</gene>
<comment type="similarity">
    <text evidence="1">Belongs to the TolB family.</text>
</comment>
<dbReference type="PATRIC" id="fig|1123501.6.peg.1687"/>
<dbReference type="Proteomes" id="UP000035100">
    <property type="component" value="Unassembled WGS sequence"/>
</dbReference>
<dbReference type="RefSeq" id="WP_018301043.1">
    <property type="nucleotide sequence ID" value="NZ_KB902276.1"/>
</dbReference>
<evidence type="ECO:0000313" key="3">
    <source>
        <dbReference type="Proteomes" id="UP000035100"/>
    </source>
</evidence>
<sequence>MTDPRSTLAILDPATGAEEVVLQTDRLIEAPNWTPDGAALIVNGDGLIWRVPLAEPRLVPVDTAFADRCNNDHGLSPDGRTLVISHHTGGKSCIYTLPVEGGTPVRVTANMPSWWHGWSPDGARLAYTAVRDEEFGIWTCPVSGGDETRVISGPHHYDGPDYTPDGDWIWFNSTRGGTMDLWRVRPDGSDAEQMTHDGSDNWFPHPSPAGGEILYLAYEGGTEGHPRDREVELRMLDPRTGGTRTILSFFGGQGSINVPCWHPDGRRFAFVRYGRP</sequence>
<dbReference type="PANTHER" id="PTHR36842:SF1">
    <property type="entry name" value="PROTEIN TOLB"/>
    <property type="match status" value="1"/>
</dbReference>
<name>A0A0D0Q6D3_9RHOB</name>
<dbReference type="AlphaFoldDB" id="A0A0D0Q6D3"/>
<protein>
    <submittedName>
        <fullName evidence="2">Periplasmic component of the Tol biopolymer transport system</fullName>
    </submittedName>
</protein>
<comment type="caution">
    <text evidence="2">The sequence shown here is derived from an EMBL/GenBank/DDBJ whole genome shotgun (WGS) entry which is preliminary data.</text>
</comment>
<dbReference type="InterPro" id="IPR011659">
    <property type="entry name" value="WD40"/>
</dbReference>
<dbReference type="Gene3D" id="2.120.10.30">
    <property type="entry name" value="TolB, C-terminal domain"/>
    <property type="match status" value="1"/>
</dbReference>
<proteinExistence type="inferred from homology"/>